<comment type="similarity">
    <text evidence="2">Belongs to the NADH:flavin oxidoreductase/NADH oxidase family.</text>
</comment>
<dbReference type="Gene3D" id="3.20.20.70">
    <property type="entry name" value="Aldolase class I"/>
    <property type="match status" value="1"/>
</dbReference>
<reference evidence="7" key="1">
    <citation type="submission" date="2017-06" db="EMBL/GenBank/DDBJ databases">
        <authorList>
            <person name="Varghese N."/>
            <person name="Submissions S."/>
        </authorList>
    </citation>
    <scope>NUCLEOTIDE SEQUENCE [LARGE SCALE GENOMIC DNA]</scope>
    <source>
        <strain evidence="7">DSM 28041</strain>
    </source>
</reference>
<proteinExistence type="inferred from homology"/>
<comment type="cofactor">
    <cofactor evidence="1">
        <name>FMN</name>
        <dbReference type="ChEBI" id="CHEBI:58210"/>
    </cofactor>
</comment>
<protein>
    <submittedName>
        <fullName evidence="6">N-ethylmaleimide reductase</fullName>
    </submittedName>
</protein>
<dbReference type="GO" id="GO:0010181">
    <property type="term" value="F:FMN binding"/>
    <property type="evidence" value="ECO:0007669"/>
    <property type="project" value="InterPro"/>
</dbReference>
<name>A0A238WZE7_9BACT</name>
<dbReference type="Pfam" id="PF00724">
    <property type="entry name" value="Oxidored_FMN"/>
    <property type="match status" value="1"/>
</dbReference>
<dbReference type="GO" id="GO:0005829">
    <property type="term" value="C:cytosol"/>
    <property type="evidence" value="ECO:0007669"/>
    <property type="project" value="UniProtKB-ARBA"/>
</dbReference>
<organism evidence="6 7">
    <name type="scientific">Hymenobacter mucosus</name>
    <dbReference type="NCBI Taxonomy" id="1411120"/>
    <lineage>
        <taxon>Bacteria</taxon>
        <taxon>Pseudomonadati</taxon>
        <taxon>Bacteroidota</taxon>
        <taxon>Cytophagia</taxon>
        <taxon>Cytophagales</taxon>
        <taxon>Hymenobacteraceae</taxon>
        <taxon>Hymenobacter</taxon>
    </lineage>
</organism>
<dbReference type="CDD" id="cd02933">
    <property type="entry name" value="OYE_like_FMN"/>
    <property type="match status" value="1"/>
</dbReference>
<dbReference type="SUPFAM" id="SSF51395">
    <property type="entry name" value="FMN-linked oxidoreductases"/>
    <property type="match status" value="1"/>
</dbReference>
<evidence type="ECO:0000313" key="6">
    <source>
        <dbReference type="EMBL" id="SNR51803.1"/>
    </source>
</evidence>
<dbReference type="AlphaFoldDB" id="A0A238WZE7"/>
<evidence type="ECO:0000313" key="7">
    <source>
        <dbReference type="Proteomes" id="UP000198310"/>
    </source>
</evidence>
<dbReference type="GO" id="GO:0016628">
    <property type="term" value="F:oxidoreductase activity, acting on the CH-CH group of donors, NAD or NADP as acceptor"/>
    <property type="evidence" value="ECO:0007669"/>
    <property type="project" value="UniProtKB-ARBA"/>
</dbReference>
<evidence type="ECO:0000256" key="4">
    <source>
        <dbReference type="SAM" id="MobiDB-lite"/>
    </source>
</evidence>
<dbReference type="InterPro" id="IPR045247">
    <property type="entry name" value="Oye-like"/>
</dbReference>
<feature type="domain" description="NADH:flavin oxidoreductase/NADH oxidase N-terminal" evidence="5">
    <location>
        <begin position="21"/>
        <end position="353"/>
    </location>
</feature>
<dbReference type="EMBL" id="FZNS01000003">
    <property type="protein sequence ID" value="SNR51803.1"/>
    <property type="molecule type" value="Genomic_DNA"/>
</dbReference>
<evidence type="ECO:0000259" key="5">
    <source>
        <dbReference type="Pfam" id="PF00724"/>
    </source>
</evidence>
<dbReference type="InterPro" id="IPR013785">
    <property type="entry name" value="Aldolase_TIM"/>
</dbReference>
<evidence type="ECO:0000256" key="2">
    <source>
        <dbReference type="ARBA" id="ARBA00005979"/>
    </source>
</evidence>
<keyword evidence="7" id="KW-1185">Reference proteome</keyword>
<dbReference type="FunFam" id="3.20.20.70:FF:000059">
    <property type="entry name" value="N-ethylmaleimide reductase, FMN-linked"/>
    <property type="match status" value="1"/>
</dbReference>
<accession>A0A238WZE7</accession>
<gene>
    <name evidence="6" type="ORF">SAMN06269173_103287</name>
</gene>
<keyword evidence="3" id="KW-0560">Oxidoreductase</keyword>
<dbReference type="Proteomes" id="UP000198310">
    <property type="component" value="Unassembled WGS sequence"/>
</dbReference>
<dbReference type="InterPro" id="IPR001155">
    <property type="entry name" value="OxRdtase_FMN_N"/>
</dbReference>
<feature type="region of interest" description="Disordered" evidence="4">
    <location>
        <begin position="1"/>
        <end position="20"/>
    </location>
</feature>
<sequence length="393" mass="42509">MVRISNKLIGNPRQPMSQTPNLFTPVQMGALSLPNRFAMAPMTRSRANNDGNVPTESVITYYVQRASAGLIITEGSQVSPQGVGYISTPGIYSEEQVAGWKKVTDAVHAAGGRIFIQLWHVGRVSHPFFHNGELPVGPSAIKPEGAKAFTGQGFEDVPTPRALELSEIPGVVDQFRQAARNAKLAGFDGAEIHGANGYLLDQFVQDGSNQRTDEYGGSVENRSRFVLEVVRAVVDELGADRVGIRLSPQGSASIQDSDPVKTFSYLTEQLNQFNLAYLHVIEALPGHPMAARAGVPAVAAHLRNIFNGTFILNGGYTQETADKALANNEAEIIAFGVPFIANPDLVERFRIGAALNNPDPSTFYVPGDKGYIDYPSLQDKGVDTKQPVDYQNN</sequence>
<evidence type="ECO:0000256" key="3">
    <source>
        <dbReference type="ARBA" id="ARBA00023002"/>
    </source>
</evidence>
<dbReference type="PANTHER" id="PTHR22893:SF98">
    <property type="entry name" value="OXIDOREDUCTASE"/>
    <property type="match status" value="1"/>
</dbReference>
<dbReference type="PANTHER" id="PTHR22893">
    <property type="entry name" value="NADH OXIDOREDUCTASE-RELATED"/>
    <property type="match status" value="1"/>
</dbReference>
<evidence type="ECO:0000256" key="1">
    <source>
        <dbReference type="ARBA" id="ARBA00001917"/>
    </source>
</evidence>